<evidence type="ECO:0000256" key="1">
    <source>
        <dbReference type="SAM" id="MobiDB-lite"/>
    </source>
</evidence>
<dbReference type="EMBL" id="OW240912">
    <property type="protein sequence ID" value="CAH2225458.1"/>
    <property type="molecule type" value="Genomic_DNA"/>
</dbReference>
<organism evidence="2 3">
    <name type="scientific">Pelobates cultripes</name>
    <name type="common">Western spadefoot toad</name>
    <dbReference type="NCBI Taxonomy" id="61616"/>
    <lineage>
        <taxon>Eukaryota</taxon>
        <taxon>Metazoa</taxon>
        <taxon>Chordata</taxon>
        <taxon>Craniata</taxon>
        <taxon>Vertebrata</taxon>
        <taxon>Euteleostomi</taxon>
        <taxon>Amphibia</taxon>
        <taxon>Batrachia</taxon>
        <taxon>Anura</taxon>
        <taxon>Pelobatoidea</taxon>
        <taxon>Pelobatidae</taxon>
        <taxon>Pelobates</taxon>
    </lineage>
</organism>
<evidence type="ECO:0000313" key="2">
    <source>
        <dbReference type="EMBL" id="CAH2225458.1"/>
    </source>
</evidence>
<keyword evidence="3" id="KW-1185">Reference proteome</keyword>
<dbReference type="Proteomes" id="UP001295444">
    <property type="component" value="Chromosome 01"/>
</dbReference>
<feature type="region of interest" description="Disordered" evidence="1">
    <location>
        <begin position="131"/>
        <end position="166"/>
    </location>
</feature>
<proteinExistence type="predicted"/>
<dbReference type="GO" id="GO:0097546">
    <property type="term" value="C:ciliary base"/>
    <property type="evidence" value="ECO:0007669"/>
    <property type="project" value="TreeGrafter"/>
</dbReference>
<reference evidence="2" key="1">
    <citation type="submission" date="2022-03" db="EMBL/GenBank/DDBJ databases">
        <authorList>
            <person name="Alioto T."/>
            <person name="Alioto T."/>
            <person name="Gomez Garrido J."/>
        </authorList>
    </citation>
    <scope>NUCLEOTIDE SEQUENCE</scope>
</reference>
<dbReference type="PANTHER" id="PTHR38326:SF1">
    <property type="entry name" value="CHROMOSOME 11 OPEN READING FRAME 97"/>
    <property type="match status" value="1"/>
</dbReference>
<dbReference type="InterPro" id="IPR040429">
    <property type="entry name" value="C11orf97-like"/>
</dbReference>
<feature type="compositionally biased region" description="Basic and acidic residues" evidence="1">
    <location>
        <begin position="157"/>
        <end position="166"/>
    </location>
</feature>
<name>A0AAD1R7E1_PELCU</name>
<evidence type="ECO:0000313" key="3">
    <source>
        <dbReference type="Proteomes" id="UP001295444"/>
    </source>
</evidence>
<dbReference type="AlphaFoldDB" id="A0AAD1R7E1"/>
<sequence length="166" mass="18996">MKRQPRIDGRGCNVALWGFVLDEEHPEQSWEDGGTGSPPGNMSDRKHFFYVGTPKRIQQITEEERFLRKDEIQVTSKLQAMELDNIWQTEKNVPWRPFNPAVLDNNTFLTHPESYSRHCRTEASNNITTLSNIRDGATSRRPPPKPLTNKPGICSARGKDQTHKSP</sequence>
<dbReference type="PANTHER" id="PTHR38326">
    <property type="entry name" value="CHROMOSOME 11 OPEN READING FRAME 97"/>
    <property type="match status" value="1"/>
</dbReference>
<gene>
    <name evidence="2" type="ORF">PECUL_23A042308</name>
</gene>
<accession>A0AAD1R7E1</accession>
<protein>
    <submittedName>
        <fullName evidence="2">Uncharacterized protein</fullName>
    </submittedName>
</protein>